<reference evidence="2 3" key="1">
    <citation type="submission" date="2017-03" db="EMBL/GenBank/DDBJ databases">
        <title>Genomes of endolithic fungi from Antarctica.</title>
        <authorList>
            <person name="Coleine C."/>
            <person name="Masonjones S."/>
            <person name="Stajich J.E."/>
        </authorList>
    </citation>
    <scope>NUCLEOTIDE SEQUENCE [LARGE SCALE GENOMIC DNA]</scope>
    <source>
        <strain evidence="2 3">CCFEE 5311</strain>
    </source>
</reference>
<dbReference type="STRING" id="329885.A0A4V5N538"/>
<feature type="compositionally biased region" description="Basic and acidic residues" evidence="1">
    <location>
        <begin position="99"/>
        <end position="111"/>
    </location>
</feature>
<dbReference type="Proteomes" id="UP000310066">
    <property type="component" value="Unassembled WGS sequence"/>
</dbReference>
<evidence type="ECO:0000256" key="1">
    <source>
        <dbReference type="SAM" id="MobiDB-lite"/>
    </source>
</evidence>
<gene>
    <name evidence="2" type="ORF">B0A54_17893</name>
</gene>
<feature type="region of interest" description="Disordered" evidence="1">
    <location>
        <begin position="92"/>
        <end position="111"/>
    </location>
</feature>
<sequence length="289" mass="32893">MRRSMPLWAVQGERFIRQNALWEQAQDNDGHTSLSQQTAKAFLENEAQTLEDRYRPSVDPAGSLLTKSDHTDIKRIEQRCLDFENLSFSSTALQEEQERELSPEIEQERQKPRPLATIDFARTIETSKSGPFAHMDAYQRPVQWILTAIRNGAIAHMLVISPFEAQELYSRIHASNTVALHLYTPRCNSGFRSLDRLDFYTVPHQVTAPTVPTRLVVQLNLFAGQLYINDYKDFRYLCGYLGLAAEVASEGWEIAWPGAIRRSGIDVNEESGQVFADANGCPEGRRELF</sequence>
<accession>A0A4V5N538</accession>
<dbReference type="AlphaFoldDB" id="A0A4V5N538"/>
<proteinExistence type="predicted"/>
<comment type="caution">
    <text evidence="2">The sequence shown here is derived from an EMBL/GenBank/DDBJ whole genome shotgun (WGS) entry which is preliminary data.</text>
</comment>
<evidence type="ECO:0000313" key="2">
    <source>
        <dbReference type="EMBL" id="TKA23809.1"/>
    </source>
</evidence>
<organism evidence="2 3">
    <name type="scientific">Friedmanniomyces endolithicus</name>
    <dbReference type="NCBI Taxonomy" id="329885"/>
    <lineage>
        <taxon>Eukaryota</taxon>
        <taxon>Fungi</taxon>
        <taxon>Dikarya</taxon>
        <taxon>Ascomycota</taxon>
        <taxon>Pezizomycotina</taxon>
        <taxon>Dothideomycetes</taxon>
        <taxon>Dothideomycetidae</taxon>
        <taxon>Mycosphaerellales</taxon>
        <taxon>Teratosphaeriaceae</taxon>
        <taxon>Friedmanniomyces</taxon>
    </lineage>
</organism>
<dbReference type="OrthoDB" id="3182339at2759"/>
<protein>
    <submittedName>
        <fullName evidence="2">Uncharacterized protein</fullName>
    </submittedName>
</protein>
<name>A0A4V5N538_9PEZI</name>
<dbReference type="EMBL" id="NAJP01000203">
    <property type="protein sequence ID" value="TKA23809.1"/>
    <property type="molecule type" value="Genomic_DNA"/>
</dbReference>
<evidence type="ECO:0000313" key="3">
    <source>
        <dbReference type="Proteomes" id="UP000310066"/>
    </source>
</evidence>